<dbReference type="Proteomes" id="UP001149074">
    <property type="component" value="Unassembled WGS sequence"/>
</dbReference>
<reference evidence="4" key="1">
    <citation type="submission" date="2022-11" db="EMBL/GenBank/DDBJ databases">
        <authorList>
            <person name="Petersen C."/>
        </authorList>
    </citation>
    <scope>NUCLEOTIDE SEQUENCE</scope>
    <source>
        <strain evidence="4">IBT 30761</strain>
    </source>
</reference>
<comment type="caution">
    <text evidence="4">The sequence shown here is derived from an EMBL/GenBank/DDBJ whole genome shotgun (WGS) entry which is preliminary data.</text>
</comment>
<feature type="domain" description="DUF7136" evidence="3">
    <location>
        <begin position="22"/>
        <end position="154"/>
    </location>
</feature>
<feature type="transmembrane region" description="Helical" evidence="1">
    <location>
        <begin position="223"/>
        <end position="244"/>
    </location>
</feature>
<evidence type="ECO:0000256" key="1">
    <source>
        <dbReference type="SAM" id="Phobius"/>
    </source>
</evidence>
<feature type="domain" description="DUF7136" evidence="3">
    <location>
        <begin position="156"/>
        <end position="214"/>
    </location>
</feature>
<feature type="signal peptide" evidence="2">
    <location>
        <begin position="1"/>
        <end position="22"/>
    </location>
</feature>
<dbReference type="InterPro" id="IPR055560">
    <property type="entry name" value="DUF7136"/>
</dbReference>
<organism evidence="4 5">
    <name type="scientific">Penicillium argentinense</name>
    <dbReference type="NCBI Taxonomy" id="1131581"/>
    <lineage>
        <taxon>Eukaryota</taxon>
        <taxon>Fungi</taxon>
        <taxon>Dikarya</taxon>
        <taxon>Ascomycota</taxon>
        <taxon>Pezizomycotina</taxon>
        <taxon>Eurotiomycetes</taxon>
        <taxon>Eurotiomycetidae</taxon>
        <taxon>Eurotiales</taxon>
        <taxon>Aspergillaceae</taxon>
        <taxon>Penicillium</taxon>
    </lineage>
</organism>
<keyword evidence="1" id="KW-0812">Transmembrane</keyword>
<dbReference type="Pfam" id="PF23584">
    <property type="entry name" value="DUF7136"/>
    <property type="match status" value="2"/>
</dbReference>
<reference evidence="4" key="2">
    <citation type="journal article" date="2023" name="IMA Fungus">
        <title>Comparative genomic study of the Penicillium genus elucidates a diverse pangenome and 15 lateral gene transfer events.</title>
        <authorList>
            <person name="Petersen C."/>
            <person name="Sorensen T."/>
            <person name="Nielsen M.R."/>
            <person name="Sondergaard T.E."/>
            <person name="Sorensen J.L."/>
            <person name="Fitzpatrick D.A."/>
            <person name="Frisvad J.C."/>
            <person name="Nielsen K.L."/>
        </authorList>
    </citation>
    <scope>NUCLEOTIDE SEQUENCE</scope>
    <source>
        <strain evidence="4">IBT 30761</strain>
    </source>
</reference>
<keyword evidence="5" id="KW-1185">Reference proteome</keyword>
<proteinExistence type="predicted"/>
<evidence type="ECO:0000256" key="2">
    <source>
        <dbReference type="SAM" id="SignalP"/>
    </source>
</evidence>
<keyword evidence="1" id="KW-0472">Membrane</keyword>
<gene>
    <name evidence="4" type="ORF">N7532_004814</name>
</gene>
<evidence type="ECO:0000259" key="3">
    <source>
        <dbReference type="Pfam" id="PF23584"/>
    </source>
</evidence>
<feature type="chain" id="PRO_5040721537" description="DUF7136 domain-containing protein" evidence="2">
    <location>
        <begin position="23"/>
        <end position="246"/>
    </location>
</feature>
<accession>A0A9W9K9C6</accession>
<name>A0A9W9K9C6_9EURO</name>
<dbReference type="RefSeq" id="XP_056473467.1">
    <property type="nucleotide sequence ID" value="XM_056617308.1"/>
</dbReference>
<keyword evidence="1" id="KW-1133">Transmembrane helix</keyword>
<keyword evidence="2" id="KW-0732">Signal</keyword>
<dbReference type="OrthoDB" id="4490227at2759"/>
<sequence>MSSSLARSWMLATCLGAMLVHASGVLEMDLLFPLNKTYAPTDWFPVVFAFKHPKLAPLVDLDISVTLRNADNMSDVVHWPADMTDIDWTNKTSDDPYFFYTYFSEFRTPGRWRVAWNVYWKSCNEFALFNISMLPRAEMITNSTGWSTWFTIGDGVPAGEEWSNGGMCAVVDPSPTPSPSPDPCRIDISEKVVESMEASWQAPLCGSSSPPDDCPAKENAAQGLAVVGLSCFLAALGGLGFLLAPF</sequence>
<dbReference type="AlphaFoldDB" id="A0A9W9K9C6"/>
<evidence type="ECO:0000313" key="5">
    <source>
        <dbReference type="Proteomes" id="UP001149074"/>
    </source>
</evidence>
<dbReference type="EMBL" id="JAPQKI010000005">
    <property type="protein sequence ID" value="KAJ5097813.1"/>
    <property type="molecule type" value="Genomic_DNA"/>
</dbReference>
<evidence type="ECO:0000313" key="4">
    <source>
        <dbReference type="EMBL" id="KAJ5097813.1"/>
    </source>
</evidence>
<protein>
    <recommendedName>
        <fullName evidence="3">DUF7136 domain-containing protein</fullName>
    </recommendedName>
</protein>
<dbReference type="GeneID" id="81356287"/>